<dbReference type="RefSeq" id="WP_071832351.1">
    <property type="nucleotide sequence ID" value="NZ_LSRP01000074.1"/>
</dbReference>
<dbReference type="UniPathway" id="UPA00140">
    <property type="reaction ID" value="UER00204"/>
</dbReference>
<dbReference type="SUPFAM" id="SSF50447">
    <property type="entry name" value="Translation proteins"/>
    <property type="match status" value="1"/>
</dbReference>
<dbReference type="EMBL" id="LSRP01000074">
    <property type="protein sequence ID" value="OJF98711.1"/>
    <property type="molecule type" value="Genomic_DNA"/>
</dbReference>
<dbReference type="InterPro" id="IPR027417">
    <property type="entry name" value="P-loop_NTPase"/>
</dbReference>
<dbReference type="InterPro" id="IPR050100">
    <property type="entry name" value="TRAFAC_GTPase_members"/>
</dbReference>
<reference evidence="14 15" key="1">
    <citation type="submission" date="2016-02" db="EMBL/GenBank/DDBJ databases">
        <title>Genome sequencing of a beta-galactosidase producing bacteria Rhizobium sp. 59.</title>
        <authorList>
            <person name="Wang D."/>
            <person name="Kot W."/>
            <person name="Qin Y."/>
            <person name="Hansen L."/>
            <person name="Naqvi K."/>
            <person name="Rensing C."/>
        </authorList>
    </citation>
    <scope>NUCLEOTIDE SEQUENCE [LARGE SCALE GENOMIC DNA]</scope>
    <source>
        <strain evidence="14 15">59</strain>
    </source>
</reference>
<dbReference type="GO" id="GO:0004020">
    <property type="term" value="F:adenylylsulfate kinase activity"/>
    <property type="evidence" value="ECO:0007669"/>
    <property type="project" value="UniProtKB-EC"/>
</dbReference>
<dbReference type="NCBIfam" id="TIGR02034">
    <property type="entry name" value="CysN"/>
    <property type="match status" value="1"/>
</dbReference>
<gene>
    <name evidence="11" type="primary">cysN</name>
    <name evidence="13" type="ORF">AX760_01315</name>
    <name evidence="14" type="ORF">AX760_02495</name>
</gene>
<evidence type="ECO:0000256" key="9">
    <source>
        <dbReference type="ARBA" id="ARBA00024872"/>
    </source>
</evidence>
<dbReference type="Gene3D" id="2.40.30.10">
    <property type="entry name" value="Translation factors"/>
    <property type="match status" value="2"/>
</dbReference>
<keyword evidence="6 11" id="KW-0547">Nucleotide-binding</keyword>
<evidence type="ECO:0000256" key="3">
    <source>
        <dbReference type="ARBA" id="ARBA00011760"/>
    </source>
</evidence>
<keyword evidence="5 11" id="KW-0548">Nucleotidyltransferase</keyword>
<dbReference type="Proteomes" id="UP000182661">
    <property type="component" value="Unassembled WGS sequence"/>
</dbReference>
<comment type="similarity">
    <text evidence="11">Belongs to the TRAFAC class translation factor GTPase superfamily. Classic translation factor GTPase family. CysN/NodQ subfamily.</text>
</comment>
<evidence type="ECO:0000256" key="6">
    <source>
        <dbReference type="ARBA" id="ARBA00022741"/>
    </source>
</evidence>
<keyword evidence="7 11" id="KW-0067">ATP-binding</keyword>
<dbReference type="NCBIfam" id="NF003478">
    <property type="entry name" value="PRK05124.1"/>
    <property type="match status" value="1"/>
</dbReference>
<dbReference type="HAMAP" id="MF_00062">
    <property type="entry name" value="Sulf_adenylyltr_sub1"/>
    <property type="match status" value="1"/>
</dbReference>
<feature type="binding site" evidence="11">
    <location>
        <begin position="174"/>
        <end position="177"/>
    </location>
    <ligand>
        <name>GTP</name>
        <dbReference type="ChEBI" id="CHEBI:37565"/>
    </ligand>
</feature>
<name>A0A657LWL9_9HYPH</name>
<dbReference type="InterPro" id="IPR000795">
    <property type="entry name" value="T_Tr_GTP-bd_dom"/>
</dbReference>
<keyword evidence="4 11" id="KW-0808">Transferase</keyword>
<feature type="binding site" evidence="11">
    <location>
        <begin position="41"/>
        <end position="48"/>
    </location>
    <ligand>
        <name>GTP</name>
        <dbReference type="ChEBI" id="CHEBI:37565"/>
    </ligand>
</feature>
<dbReference type="InterPro" id="IPR009001">
    <property type="entry name" value="Transl_elong_EF1A/Init_IF2_C"/>
</dbReference>
<dbReference type="GO" id="GO:0000103">
    <property type="term" value="P:sulfate assimilation"/>
    <property type="evidence" value="ECO:0007669"/>
    <property type="project" value="UniProtKB-UniRule"/>
</dbReference>
<dbReference type="CDD" id="cd04095">
    <property type="entry name" value="CysN_NoDQ_III"/>
    <property type="match status" value="1"/>
</dbReference>
<dbReference type="GO" id="GO:0005525">
    <property type="term" value="F:GTP binding"/>
    <property type="evidence" value="ECO:0007669"/>
    <property type="project" value="UniProtKB-UniRule"/>
</dbReference>
<evidence type="ECO:0000256" key="10">
    <source>
        <dbReference type="ARBA" id="ARBA00049370"/>
    </source>
</evidence>
<comment type="subunit">
    <text evidence="11">Heterodimer composed of CysD, the smaller subunit, and CysN.</text>
</comment>
<dbReference type="CDD" id="cd04166">
    <property type="entry name" value="CysN_ATPS"/>
    <property type="match status" value="1"/>
</dbReference>
<dbReference type="InterPro" id="IPR044138">
    <property type="entry name" value="CysN_II"/>
</dbReference>
<dbReference type="Gene3D" id="3.40.50.300">
    <property type="entry name" value="P-loop containing nucleotide triphosphate hydrolases"/>
    <property type="match status" value="1"/>
</dbReference>
<dbReference type="InterPro" id="IPR044139">
    <property type="entry name" value="CysN_NoDQ_III"/>
</dbReference>
<comment type="caution">
    <text evidence="14">The sequence shown here is derived from an EMBL/GenBank/DDBJ whole genome shotgun (WGS) entry which is preliminary data.</text>
</comment>
<feature type="binding site" evidence="11">
    <location>
        <begin position="119"/>
        <end position="123"/>
    </location>
    <ligand>
        <name>GTP</name>
        <dbReference type="ChEBI" id="CHEBI:37565"/>
    </ligand>
</feature>
<feature type="domain" description="Tr-type G" evidence="12">
    <location>
        <begin position="32"/>
        <end position="248"/>
    </location>
</feature>
<protein>
    <recommendedName>
        <fullName evidence="11">Sulfate adenylyltransferase subunit 1</fullName>
        <ecNumber evidence="11">2.7.7.4</ecNumber>
    </recommendedName>
    <alternativeName>
        <fullName evidence="11">ATP-sulfurylase large subunit</fullName>
    </alternativeName>
    <alternativeName>
        <fullName evidence="11">Sulfate adenylate transferase</fullName>
        <shortName evidence="11">SAT</shortName>
    </alternativeName>
</protein>
<dbReference type="PANTHER" id="PTHR23115">
    <property type="entry name" value="TRANSLATION FACTOR"/>
    <property type="match status" value="1"/>
</dbReference>
<evidence type="ECO:0000256" key="2">
    <source>
        <dbReference type="ARBA" id="ARBA00002357"/>
    </source>
</evidence>
<dbReference type="GO" id="GO:0005524">
    <property type="term" value="F:ATP binding"/>
    <property type="evidence" value="ECO:0007669"/>
    <property type="project" value="UniProtKB-KW"/>
</dbReference>
<dbReference type="PROSITE" id="PS00301">
    <property type="entry name" value="G_TR_1"/>
    <property type="match status" value="1"/>
</dbReference>
<evidence type="ECO:0000259" key="12">
    <source>
        <dbReference type="PROSITE" id="PS51722"/>
    </source>
</evidence>
<dbReference type="SUPFAM" id="SSF52540">
    <property type="entry name" value="P-loop containing nucleoside triphosphate hydrolases"/>
    <property type="match status" value="1"/>
</dbReference>
<sequence length="499" mass="53877">MTVSAVAAAPAPLSAAHAAAPHAEPVHAGRDTRPLRLITCGSVDDGKSTLIGRLLWDTKAVKEDQAATLHRDSGKQNDLGLPDFALLLDGLQAEREQGITIDVAYRYFATDKRSFIVADTPGHEQYTRNMATGASTADLAILLVDARVGMLEQTRRHATIASLMGIKQFVLAVNKIDLTGYDRARFDQISHEFRELALSLGVRQITAIPVSALKGENVVYDGKASMPWYDGQTLVEVLELATVRSSQTVGFRLPVQRVSRPGESFRGYQGTVAGGSVKPGDSVIILPSGMVANVTKIVTFDLVRNAAVAGDAITLVLDRQVDVSRGDMIVSIDSQPQTGLAFDAHLVALQSDGIQPSKRYWLKSGSRRQRVTVEPASQLDLKSGKWNPAQSLPMNAIGKVHLAFDEQAIFDSYEQNRTTGAFILIDPDTNNTVAGGMITGRRSSLSGIHTEDSRVILSLPADLADQLLASELFASRREEIELRRVNAGRAAEIFDGIDG</sequence>
<dbReference type="Pfam" id="PF00009">
    <property type="entry name" value="GTP_EFTU"/>
    <property type="match status" value="1"/>
</dbReference>
<comment type="function">
    <text evidence="9">Proposed to provide activated sulfate for transfer to Nod factor. ATP sulfurylase may be the GTPase, regulating ATP sulfurylase activity.</text>
</comment>
<evidence type="ECO:0000313" key="15">
    <source>
        <dbReference type="Proteomes" id="UP000182661"/>
    </source>
</evidence>
<keyword evidence="8 11" id="KW-0342">GTP-binding</keyword>
<dbReference type="Pfam" id="PF22594">
    <property type="entry name" value="GTP-eEF1A_C"/>
    <property type="match status" value="1"/>
</dbReference>
<dbReference type="PROSITE" id="PS51722">
    <property type="entry name" value="G_TR_2"/>
    <property type="match status" value="1"/>
</dbReference>
<evidence type="ECO:0000256" key="11">
    <source>
        <dbReference type="HAMAP-Rule" id="MF_00062"/>
    </source>
</evidence>
<dbReference type="InterPro" id="IPR011779">
    <property type="entry name" value="SO4_adenylTrfase_lsu"/>
</dbReference>
<dbReference type="FunFam" id="3.40.50.300:FF:000119">
    <property type="entry name" value="Sulfate adenylyltransferase subunit 1"/>
    <property type="match status" value="1"/>
</dbReference>
<dbReference type="GO" id="GO:0070814">
    <property type="term" value="P:hydrogen sulfide biosynthetic process"/>
    <property type="evidence" value="ECO:0007669"/>
    <property type="project" value="UniProtKB-UniRule"/>
</dbReference>
<dbReference type="SUPFAM" id="SSF50465">
    <property type="entry name" value="EF-Tu/eEF-1alpha/eIF2-gamma C-terminal domain"/>
    <property type="match status" value="1"/>
</dbReference>
<accession>A0A657LWL9</accession>
<evidence type="ECO:0000256" key="1">
    <source>
        <dbReference type="ARBA" id="ARBA00001823"/>
    </source>
</evidence>
<keyword evidence="15" id="KW-1185">Reference proteome</keyword>
<dbReference type="EC" id="2.7.7.4" evidence="11"/>
<comment type="function">
    <text evidence="11">With CysD forms the ATP sulfurylase (ATPS) that catalyzes the adenylation of sulfate producing adenosine 5'-phosphosulfate (APS) and diphosphate, the first enzymatic step in sulfur assimilation pathway. APS synthesis involves the formation of a high-energy phosphoric-sulfuric acid anhydride bond driven by GTP hydrolysis by CysN coupled to ATP hydrolysis by CysD.</text>
</comment>
<dbReference type="InterPro" id="IPR054696">
    <property type="entry name" value="GTP-eEF1A_C"/>
</dbReference>
<dbReference type="GO" id="GO:0004781">
    <property type="term" value="F:sulfate adenylyltransferase (ATP) activity"/>
    <property type="evidence" value="ECO:0007669"/>
    <property type="project" value="UniProtKB-UniRule"/>
</dbReference>
<dbReference type="AlphaFoldDB" id="A0A657LWL9"/>
<comment type="catalytic activity">
    <reaction evidence="1">
        <text>adenosine 5'-phosphosulfate + ATP = 3'-phosphoadenylyl sulfate + ADP + H(+)</text>
        <dbReference type="Rhea" id="RHEA:24152"/>
        <dbReference type="ChEBI" id="CHEBI:15378"/>
        <dbReference type="ChEBI" id="CHEBI:30616"/>
        <dbReference type="ChEBI" id="CHEBI:58243"/>
        <dbReference type="ChEBI" id="CHEBI:58339"/>
        <dbReference type="ChEBI" id="CHEBI:456216"/>
        <dbReference type="EC" id="2.7.1.25"/>
    </reaction>
</comment>
<comment type="catalytic activity">
    <reaction evidence="10 11">
        <text>sulfate + ATP + H(+) = adenosine 5'-phosphosulfate + diphosphate</text>
        <dbReference type="Rhea" id="RHEA:18133"/>
        <dbReference type="ChEBI" id="CHEBI:15378"/>
        <dbReference type="ChEBI" id="CHEBI:16189"/>
        <dbReference type="ChEBI" id="CHEBI:30616"/>
        <dbReference type="ChEBI" id="CHEBI:33019"/>
        <dbReference type="ChEBI" id="CHEBI:58243"/>
        <dbReference type="EC" id="2.7.7.4"/>
    </reaction>
</comment>
<comment type="subunit">
    <text evidence="3">Sulfate-activating enzymes, NodP and NodQ, may be physically associated.</text>
</comment>
<comment type="pathway">
    <text evidence="11">Sulfur metabolism; hydrogen sulfide biosynthesis; sulfite from sulfate: step 1/3.</text>
</comment>
<evidence type="ECO:0000256" key="4">
    <source>
        <dbReference type="ARBA" id="ARBA00022679"/>
    </source>
</evidence>
<dbReference type="EMBL" id="LSRP01000074">
    <property type="protein sequence ID" value="OJF98901.1"/>
    <property type="molecule type" value="Genomic_DNA"/>
</dbReference>
<organism evidence="14 15">
    <name type="scientific">Pararhizobium antarcticum</name>
    <dbReference type="NCBI Taxonomy" id="1798805"/>
    <lineage>
        <taxon>Bacteria</taxon>
        <taxon>Pseudomonadati</taxon>
        <taxon>Pseudomonadota</taxon>
        <taxon>Alphaproteobacteria</taxon>
        <taxon>Hyphomicrobiales</taxon>
        <taxon>Rhizobiaceae</taxon>
        <taxon>Rhizobium/Agrobacterium group</taxon>
        <taxon>Pararhizobium</taxon>
    </lineage>
</organism>
<proteinExistence type="inferred from homology"/>
<dbReference type="GO" id="GO:0003924">
    <property type="term" value="F:GTPase activity"/>
    <property type="evidence" value="ECO:0007669"/>
    <property type="project" value="InterPro"/>
</dbReference>
<evidence type="ECO:0000256" key="8">
    <source>
        <dbReference type="ARBA" id="ARBA00023134"/>
    </source>
</evidence>
<dbReference type="InterPro" id="IPR041757">
    <property type="entry name" value="CysN_GTP-bd"/>
</dbReference>
<dbReference type="OrthoDB" id="9804504at2"/>
<dbReference type="InterPro" id="IPR009000">
    <property type="entry name" value="Transl_B-barrel_sf"/>
</dbReference>
<evidence type="ECO:0000256" key="5">
    <source>
        <dbReference type="ARBA" id="ARBA00022695"/>
    </source>
</evidence>
<evidence type="ECO:0000313" key="14">
    <source>
        <dbReference type="EMBL" id="OJF98901.1"/>
    </source>
</evidence>
<dbReference type="InterPro" id="IPR031157">
    <property type="entry name" value="G_TR_CS"/>
</dbReference>
<evidence type="ECO:0000313" key="13">
    <source>
        <dbReference type="EMBL" id="OJF98711.1"/>
    </source>
</evidence>
<dbReference type="CDD" id="cd03695">
    <property type="entry name" value="CysN_NodQ_II"/>
    <property type="match status" value="1"/>
</dbReference>
<dbReference type="PRINTS" id="PR00315">
    <property type="entry name" value="ELONGATNFCT"/>
</dbReference>
<evidence type="ECO:0000256" key="7">
    <source>
        <dbReference type="ARBA" id="ARBA00022840"/>
    </source>
</evidence>
<comment type="function">
    <text evidence="2">APS kinase catalyzes the synthesis of activated sulfate.</text>
</comment>